<dbReference type="AlphaFoldDB" id="A0A0E4FST9"/>
<accession>A0A0E4FST9</accession>
<organism evidence="1 2">
    <name type="scientific">Bradyrhizobium diazoefficiens</name>
    <dbReference type="NCBI Taxonomy" id="1355477"/>
    <lineage>
        <taxon>Bacteria</taxon>
        <taxon>Pseudomonadati</taxon>
        <taxon>Pseudomonadota</taxon>
        <taxon>Alphaproteobacteria</taxon>
        <taxon>Hyphomicrobiales</taxon>
        <taxon>Nitrobacteraceae</taxon>
        <taxon>Bradyrhizobium</taxon>
    </lineage>
</organism>
<proteinExistence type="predicted"/>
<sequence length="30" mass="3458">MSVPRTIPLAAAVLDYQKHRVKKLKKPGRR</sequence>
<name>A0A0E4FST9_9BRAD</name>
<dbReference type="EMBL" id="AP014685">
    <property type="protein sequence ID" value="BAR56034.1"/>
    <property type="molecule type" value="Genomic_DNA"/>
</dbReference>
<evidence type="ECO:0000313" key="2">
    <source>
        <dbReference type="Proteomes" id="UP000063308"/>
    </source>
</evidence>
<evidence type="ECO:0000313" key="1">
    <source>
        <dbReference type="EMBL" id="BAR56034.1"/>
    </source>
</evidence>
<gene>
    <name evidence="1" type="ORF">NK6_2853</name>
</gene>
<protein>
    <submittedName>
        <fullName evidence="1">Uncharacterized protein</fullName>
    </submittedName>
</protein>
<dbReference type="Proteomes" id="UP000063308">
    <property type="component" value="Chromosome"/>
</dbReference>
<reference evidence="1 2" key="1">
    <citation type="submission" date="2014-11" db="EMBL/GenBank/DDBJ databases">
        <title>Symbiosis island explosion on the genome of extra-slow-growing strains of soybean bradyrhizobia with massive insertion sequences.</title>
        <authorList>
            <person name="Iida T."/>
            <person name="Minamisawa K."/>
        </authorList>
    </citation>
    <scope>NUCLEOTIDE SEQUENCE [LARGE SCALE GENOMIC DNA]</scope>
    <source>
        <strain evidence="1 2">NK6</strain>
    </source>
</reference>